<dbReference type="STRING" id="7395.A0A1A9VFJ4"/>
<dbReference type="Proteomes" id="UP000078200">
    <property type="component" value="Unassembled WGS sequence"/>
</dbReference>
<accession>A0A1A9VFJ4</accession>
<dbReference type="SUPFAM" id="SSF50729">
    <property type="entry name" value="PH domain-like"/>
    <property type="match status" value="1"/>
</dbReference>
<organism evidence="1 2">
    <name type="scientific">Glossina austeni</name>
    <name type="common">Savannah tsetse fly</name>
    <dbReference type="NCBI Taxonomy" id="7395"/>
    <lineage>
        <taxon>Eukaryota</taxon>
        <taxon>Metazoa</taxon>
        <taxon>Ecdysozoa</taxon>
        <taxon>Arthropoda</taxon>
        <taxon>Hexapoda</taxon>
        <taxon>Insecta</taxon>
        <taxon>Pterygota</taxon>
        <taxon>Neoptera</taxon>
        <taxon>Endopterygota</taxon>
        <taxon>Diptera</taxon>
        <taxon>Brachycera</taxon>
        <taxon>Muscomorpha</taxon>
        <taxon>Hippoboscoidea</taxon>
        <taxon>Glossinidae</taxon>
        <taxon>Glossina</taxon>
    </lineage>
</organism>
<keyword evidence="2" id="KW-1185">Reference proteome</keyword>
<name>A0A1A9VFJ4_GLOAU</name>
<dbReference type="EnsemblMetazoa" id="GAUT035656-RA">
    <property type="protein sequence ID" value="GAUT035656-PA"/>
    <property type="gene ID" value="GAUT035656"/>
</dbReference>
<evidence type="ECO:0008006" key="3">
    <source>
        <dbReference type="Google" id="ProtNLM"/>
    </source>
</evidence>
<dbReference type="AlphaFoldDB" id="A0A1A9VFJ4"/>
<evidence type="ECO:0000313" key="1">
    <source>
        <dbReference type="EnsemblMetazoa" id="GAUT035656-PA"/>
    </source>
</evidence>
<dbReference type="VEuPathDB" id="VectorBase:GAUT035656"/>
<reference evidence="1" key="1">
    <citation type="submission" date="2020-05" db="UniProtKB">
        <authorList>
            <consortium name="EnsemblMetazoa"/>
        </authorList>
    </citation>
    <scope>IDENTIFICATION</scope>
    <source>
        <strain evidence="1">TTRI</strain>
    </source>
</reference>
<sequence>MALVTMSINWLRYHEPNTTDSSTTPCHHTRPLDYLIAGYDQQLNISLNSQILYNFRAKYLPPVGGEIDGEIIVTDHKLYFLATYRCKYFYVNCDTANITEIWLKHHQHQEKAYEIFLDTNQSLFFSL</sequence>
<proteinExistence type="predicted"/>
<evidence type="ECO:0000313" key="2">
    <source>
        <dbReference type="Proteomes" id="UP000078200"/>
    </source>
</evidence>
<protein>
    <recommendedName>
        <fullName evidence="3">GRAM domain-containing protein</fullName>
    </recommendedName>
</protein>